<dbReference type="InterPro" id="IPR035979">
    <property type="entry name" value="RBD_domain_sf"/>
</dbReference>
<evidence type="ECO:0000259" key="7">
    <source>
        <dbReference type="PROSITE" id="PS50102"/>
    </source>
</evidence>
<evidence type="ECO:0000256" key="3">
    <source>
        <dbReference type="ARBA" id="ARBA00037469"/>
    </source>
</evidence>
<protein>
    <recommendedName>
        <fullName evidence="4">Protein alan shepard</fullName>
    </recommendedName>
</protein>
<dbReference type="SMART" id="SM00360">
    <property type="entry name" value="RRM"/>
    <property type="match status" value="2"/>
</dbReference>
<feature type="non-terminal residue" evidence="8">
    <location>
        <position position="1"/>
    </location>
</feature>
<feature type="compositionally biased region" description="Low complexity" evidence="6">
    <location>
        <begin position="175"/>
        <end position="205"/>
    </location>
</feature>
<dbReference type="EMBL" id="GBBI01003150">
    <property type="protein sequence ID" value="JAC15562.1"/>
    <property type="molecule type" value="mRNA"/>
</dbReference>
<evidence type="ECO:0000313" key="8">
    <source>
        <dbReference type="EMBL" id="JAC15562.1"/>
    </source>
</evidence>
<evidence type="ECO:0000256" key="4">
    <source>
        <dbReference type="ARBA" id="ARBA00039536"/>
    </source>
</evidence>
<evidence type="ECO:0000256" key="2">
    <source>
        <dbReference type="ARBA" id="ARBA00022884"/>
    </source>
</evidence>
<feature type="compositionally biased region" description="Pro residues" evidence="6">
    <location>
        <begin position="1"/>
        <end position="15"/>
    </location>
</feature>
<comment type="function">
    <text evidence="3">Has a role in the perception of gravity.</text>
</comment>
<evidence type="ECO:0000256" key="5">
    <source>
        <dbReference type="PROSITE-ProRule" id="PRU00176"/>
    </source>
</evidence>
<accession>A0A023F1Y3</accession>
<dbReference type="Gene3D" id="3.30.70.330">
    <property type="match status" value="2"/>
</dbReference>
<dbReference type="CDD" id="cd12244">
    <property type="entry name" value="RRM2_MSSP"/>
    <property type="match status" value="1"/>
</dbReference>
<dbReference type="Pfam" id="PF00076">
    <property type="entry name" value="RRM_1"/>
    <property type="match status" value="2"/>
</dbReference>
<feature type="compositionally biased region" description="Polar residues" evidence="6">
    <location>
        <begin position="17"/>
        <end position="31"/>
    </location>
</feature>
<feature type="compositionally biased region" description="Gly residues" evidence="6">
    <location>
        <begin position="35"/>
        <end position="56"/>
    </location>
</feature>
<name>A0A023F1Y3_TRIIF</name>
<keyword evidence="1" id="KW-0677">Repeat</keyword>
<dbReference type="CDD" id="cd12243">
    <property type="entry name" value="RRM1_MSSP"/>
    <property type="match status" value="1"/>
</dbReference>
<evidence type="ECO:0000256" key="1">
    <source>
        <dbReference type="ARBA" id="ARBA00022737"/>
    </source>
</evidence>
<feature type="region of interest" description="Disordered" evidence="6">
    <location>
        <begin position="115"/>
        <end position="210"/>
    </location>
</feature>
<dbReference type="FunFam" id="3.30.70.330:FF:000169">
    <property type="entry name" value="protein alan shepard isoform X4"/>
    <property type="match status" value="1"/>
</dbReference>
<proteinExistence type="evidence at transcript level"/>
<dbReference type="FunFam" id="3.30.70.330:FF:000012">
    <property type="entry name" value="RNA-binding motif, single-stranded-interacting protein 3 isoform 1"/>
    <property type="match status" value="1"/>
</dbReference>
<feature type="region of interest" description="Disordered" evidence="6">
    <location>
        <begin position="1"/>
        <end position="91"/>
    </location>
</feature>
<dbReference type="PROSITE" id="PS50102">
    <property type="entry name" value="RRM"/>
    <property type="match status" value="2"/>
</dbReference>
<sequence length="603" mass="63637">PAPPTSHRPPRPILPNQPYTNVSHSYQSLPKSNIGSGGGGRCGPMKGGRTGGGTSGGAAASGPAIVSGGSAAQSTATPGAANGAGAPSSGGGMAAVTGAYRPVWAGAAQAPQPVYNSSPQLRFSPAQPQAGGQQTQGGQQQAYTQQQQQQQQQPQQAQGYTTTQHNSFGSGTRVPTASSPANTSSSSSSNTGSQSGTLSTSLSNNMAGQEQQLSRTNLYIHGLGPNTTDNELYNMCSQFGAIISTKAILDKNTNKCKGYGFVDFESGECAEAAVKALQAKGVQAQMAKVGISLLRSPASQQEQDPTNLYIANLPPNYKETDLENMLSKFGHVISTRILKDTSGMSKGVGFARMESKEKCEQIIQAFNGKAVSGCKDSLLVKFADGGQKKRNLYRTDNRIWRDGPDVSYAHLNPRLRRSYSRLHMVECEFSKYLSSHHPHWQAWLQTGQMGYDTSGCGSAAGSQNGVSGQHMIPGSAAAAAAAAAALAQYGGYQAQVSSYPLQSWHSVVPQYTVMQPPHMSQVEMMQGTDPNSAVQYAPVLRQLSAHMNTLQISPATPYITPAAPYSYYGPAPPIIHTVPIPETEHNSNTASPDDTYQYQPGQK</sequence>
<feature type="region of interest" description="Disordered" evidence="6">
    <location>
        <begin position="579"/>
        <end position="603"/>
    </location>
</feature>
<feature type="compositionally biased region" description="Low complexity" evidence="6">
    <location>
        <begin position="57"/>
        <end position="87"/>
    </location>
</feature>
<dbReference type="InterPro" id="IPR002343">
    <property type="entry name" value="Hud_Sxl_RNA"/>
</dbReference>
<organism evidence="8">
    <name type="scientific">Triatoma infestans</name>
    <name type="common">Assassin bug</name>
    <dbReference type="NCBI Taxonomy" id="30076"/>
    <lineage>
        <taxon>Eukaryota</taxon>
        <taxon>Metazoa</taxon>
        <taxon>Ecdysozoa</taxon>
        <taxon>Arthropoda</taxon>
        <taxon>Hexapoda</taxon>
        <taxon>Insecta</taxon>
        <taxon>Pterygota</taxon>
        <taxon>Neoptera</taxon>
        <taxon>Paraneoptera</taxon>
        <taxon>Hemiptera</taxon>
        <taxon>Heteroptera</taxon>
        <taxon>Panheteroptera</taxon>
        <taxon>Cimicomorpha</taxon>
        <taxon>Reduviidae</taxon>
        <taxon>Triatominae</taxon>
        <taxon>Triatoma</taxon>
    </lineage>
</organism>
<feature type="compositionally biased region" description="Polar residues" evidence="6">
    <location>
        <begin position="586"/>
        <end position="603"/>
    </location>
</feature>
<dbReference type="SUPFAM" id="SSF54928">
    <property type="entry name" value="RNA-binding domain, RBD"/>
    <property type="match status" value="1"/>
</dbReference>
<dbReference type="AlphaFoldDB" id="A0A023F1Y3"/>
<dbReference type="InterPro" id="IPR000504">
    <property type="entry name" value="RRM_dom"/>
</dbReference>
<dbReference type="InterPro" id="IPR012677">
    <property type="entry name" value="Nucleotide-bd_a/b_plait_sf"/>
</dbReference>
<evidence type="ECO:0000256" key="6">
    <source>
        <dbReference type="SAM" id="MobiDB-lite"/>
    </source>
</evidence>
<keyword evidence="2 5" id="KW-0694">RNA-binding</keyword>
<feature type="domain" description="RRM" evidence="7">
    <location>
        <begin position="216"/>
        <end position="296"/>
    </location>
</feature>
<reference evidence="8" key="1">
    <citation type="journal article" date="2014" name="PLoS Negl. Trop. Dis.">
        <title>An updated insight into the Sialotranscriptome of Triatoma infestans: developmental stage and geographic variations.</title>
        <authorList>
            <person name="Schwarz A."/>
            <person name="Medrano-Mercado N."/>
            <person name="Schaub G.A."/>
            <person name="Struchiner C.J."/>
            <person name="Bargues M.D."/>
            <person name="Levy M.Z."/>
            <person name="Ribeiro J.M."/>
        </authorList>
    </citation>
    <scope>NUCLEOTIDE SEQUENCE</scope>
    <source>
        <strain evidence="8">Chile</strain>
        <tissue evidence="8">Salivary glands</tissue>
    </source>
</reference>
<dbReference type="PRINTS" id="PR00961">
    <property type="entry name" value="HUDSXLRNA"/>
</dbReference>
<dbReference type="GO" id="GO:0003723">
    <property type="term" value="F:RNA binding"/>
    <property type="evidence" value="ECO:0007669"/>
    <property type="project" value="UniProtKB-UniRule"/>
</dbReference>
<dbReference type="PANTHER" id="PTHR24012">
    <property type="entry name" value="RNA BINDING PROTEIN"/>
    <property type="match status" value="1"/>
</dbReference>
<feature type="domain" description="RRM" evidence="7">
    <location>
        <begin position="306"/>
        <end position="385"/>
    </location>
</feature>
<feature type="compositionally biased region" description="Low complexity" evidence="6">
    <location>
        <begin position="126"/>
        <end position="164"/>
    </location>
</feature>
<dbReference type="GO" id="GO:1990904">
    <property type="term" value="C:ribonucleoprotein complex"/>
    <property type="evidence" value="ECO:0007669"/>
    <property type="project" value="InterPro"/>
</dbReference>